<dbReference type="AlphaFoldDB" id="A0A261G779"/>
<dbReference type="EMBL" id="MWXA01000005">
    <property type="protein sequence ID" value="OZG67268.1"/>
    <property type="molecule type" value="Genomic_DNA"/>
</dbReference>
<keyword evidence="3" id="KW-1185">Reference proteome</keyword>
<reference evidence="2 3" key="1">
    <citation type="journal article" date="2017" name="BMC Genomics">
        <title>Comparative genomic and phylogenomic analyses of the Bifidobacteriaceae family.</title>
        <authorList>
            <person name="Lugli G.A."/>
            <person name="Milani C."/>
            <person name="Turroni F."/>
            <person name="Duranti S."/>
            <person name="Mancabelli L."/>
            <person name="Mangifesta M."/>
            <person name="Ferrario C."/>
            <person name="Modesto M."/>
            <person name="Mattarelli P."/>
            <person name="Jiri K."/>
            <person name="van Sinderen D."/>
            <person name="Ventura M."/>
        </authorList>
    </citation>
    <scope>NUCLEOTIDE SEQUENCE [LARGE SCALE GENOMIC DNA]</scope>
    <source>
        <strain evidence="2 3">LMG 28769</strain>
    </source>
</reference>
<feature type="compositionally biased region" description="Polar residues" evidence="1">
    <location>
        <begin position="148"/>
        <end position="157"/>
    </location>
</feature>
<feature type="compositionally biased region" description="Polar residues" evidence="1">
    <location>
        <begin position="25"/>
        <end position="35"/>
    </location>
</feature>
<feature type="compositionally biased region" description="Basic and acidic residues" evidence="1">
    <location>
        <begin position="36"/>
        <end position="50"/>
    </location>
</feature>
<proteinExistence type="predicted"/>
<dbReference type="GeneID" id="98296009"/>
<dbReference type="Proteomes" id="UP000216451">
    <property type="component" value="Unassembled WGS sequence"/>
</dbReference>
<accession>A0A261G779</accession>
<name>A0A261G779_9BIFI</name>
<gene>
    <name evidence="2" type="ORF">BAQU_1341</name>
</gene>
<dbReference type="RefSeq" id="WP_094693839.1">
    <property type="nucleotide sequence ID" value="NZ_JBDNSG010000007.1"/>
</dbReference>
<evidence type="ECO:0000313" key="3">
    <source>
        <dbReference type="Proteomes" id="UP000216451"/>
    </source>
</evidence>
<sequence>MNEEPANQEPADRTEKAGDAATPSPDDTSARQETPSSKEARYRIRAREAESQVQTLRQSLTAARRAMLNNASANGHVIDPKAARDLYEGMDESAVDALFTEQSAVDADRFDAFIASQIEEKPYLRDARPQAPIAFGVDHQPEPRRGNAWSQAFGQGQ</sequence>
<feature type="region of interest" description="Disordered" evidence="1">
    <location>
        <begin position="135"/>
        <end position="157"/>
    </location>
</feature>
<evidence type="ECO:0000313" key="2">
    <source>
        <dbReference type="EMBL" id="OZG67268.1"/>
    </source>
</evidence>
<protein>
    <submittedName>
        <fullName evidence="2">Uncharacterized protein</fullName>
    </submittedName>
</protein>
<feature type="region of interest" description="Disordered" evidence="1">
    <location>
        <begin position="1"/>
        <end position="57"/>
    </location>
</feature>
<comment type="caution">
    <text evidence="2">The sequence shown here is derived from an EMBL/GenBank/DDBJ whole genome shotgun (WGS) entry which is preliminary data.</text>
</comment>
<organism evidence="2 3">
    <name type="scientific">Bifidobacterium aquikefiri</name>
    <dbReference type="NCBI Taxonomy" id="1653207"/>
    <lineage>
        <taxon>Bacteria</taxon>
        <taxon>Bacillati</taxon>
        <taxon>Actinomycetota</taxon>
        <taxon>Actinomycetes</taxon>
        <taxon>Bifidobacteriales</taxon>
        <taxon>Bifidobacteriaceae</taxon>
        <taxon>Bifidobacterium</taxon>
    </lineage>
</organism>
<evidence type="ECO:0000256" key="1">
    <source>
        <dbReference type="SAM" id="MobiDB-lite"/>
    </source>
</evidence>